<evidence type="ECO:0000313" key="3">
    <source>
        <dbReference type="Proteomes" id="UP000593899"/>
    </source>
</evidence>
<dbReference type="KEGG" id="vg:65128645"/>
<keyword evidence="1" id="KW-0472">Membrane</keyword>
<reference evidence="2 3" key="1">
    <citation type="submission" date="2020-07" db="EMBL/GenBank/DDBJ databases">
        <title>Taxonomic proposal: Crassvirales, a new order of highly abundant and diverse bacterial viruses.</title>
        <authorList>
            <person name="Shkoporov A.N."/>
            <person name="Stockdale S.R."/>
            <person name="Guerin E."/>
            <person name="Ross R.P."/>
            <person name="Hill C."/>
        </authorList>
    </citation>
    <scope>NUCLEOTIDE SEQUENCE [LARGE SCALE GENOMIC DNA]</scope>
</reference>
<dbReference type="RefSeq" id="YP_010110347.1">
    <property type="nucleotide sequence ID" value="NC_055870.1"/>
</dbReference>
<evidence type="ECO:0000256" key="1">
    <source>
        <dbReference type="SAM" id="Phobius"/>
    </source>
</evidence>
<feature type="transmembrane region" description="Helical" evidence="1">
    <location>
        <begin position="12"/>
        <end position="34"/>
    </location>
</feature>
<keyword evidence="3" id="KW-1185">Reference proteome</keyword>
<keyword evidence="1" id="KW-0812">Transmembrane</keyword>
<organism evidence="2 3">
    <name type="scientific">uncultured phage cr107_1</name>
    <dbReference type="NCBI Taxonomy" id="2772061"/>
    <lineage>
        <taxon>Viruses</taxon>
        <taxon>Duplodnaviria</taxon>
        <taxon>Heunggongvirae</taxon>
        <taxon>Uroviricota</taxon>
        <taxon>Caudoviricetes</taxon>
        <taxon>Crassvirales</taxon>
        <taxon>Intestiviridae</taxon>
        <taxon>Churivirinae</taxon>
        <taxon>Jahgtovirus</taxon>
        <taxon>Jahgtovirus intestinihominis</taxon>
    </lineage>
</organism>
<dbReference type="EMBL" id="MT774377">
    <property type="protein sequence ID" value="QOR58189.1"/>
    <property type="molecule type" value="Genomic_DNA"/>
</dbReference>
<dbReference type="GeneID" id="65128645"/>
<sequence length="88" mass="9825">MSWLTESNRLKHFLYAIPCGLLGIMLVVGLAVGMEFKDKMYGNKFDFLDILATLLGGMIGFVLMLIIVIATGAIDWYINILIKLSELL</sequence>
<proteinExistence type="predicted"/>
<dbReference type="Proteomes" id="UP000593899">
    <property type="component" value="Segment"/>
</dbReference>
<keyword evidence="2" id="KW-0449">Lipoprotein</keyword>
<evidence type="ECO:0000313" key="2">
    <source>
        <dbReference type="EMBL" id="QOR58189.1"/>
    </source>
</evidence>
<name>A0A7M1RWZ1_9CAUD</name>
<feature type="transmembrane region" description="Helical" evidence="1">
    <location>
        <begin position="54"/>
        <end position="78"/>
    </location>
</feature>
<protein>
    <submittedName>
        <fullName evidence="2">Putative lipoprotein</fullName>
    </submittedName>
</protein>
<keyword evidence="1" id="KW-1133">Transmembrane helix</keyword>
<accession>A0A7M1RWZ1</accession>